<dbReference type="NCBIfam" id="NF002870">
    <property type="entry name" value="PRK03188.1"/>
    <property type="match status" value="1"/>
</dbReference>
<dbReference type="InterPro" id="IPR020568">
    <property type="entry name" value="Ribosomal_Su5_D2-typ_SF"/>
</dbReference>
<dbReference type="InterPro" id="IPR004424">
    <property type="entry name" value="IspE"/>
</dbReference>
<dbReference type="RefSeq" id="WP_344732877.1">
    <property type="nucleotide sequence ID" value="NZ_BAAAZH010000012.1"/>
</dbReference>
<feature type="active site" evidence="9">
    <location>
        <position position="147"/>
    </location>
</feature>
<evidence type="ECO:0000259" key="11">
    <source>
        <dbReference type="Pfam" id="PF08544"/>
    </source>
</evidence>
<dbReference type="InterPro" id="IPR036554">
    <property type="entry name" value="GHMP_kinase_C_sf"/>
</dbReference>
<dbReference type="HAMAP" id="MF_00061">
    <property type="entry name" value="IspE"/>
    <property type="match status" value="1"/>
</dbReference>
<keyword evidence="7 9" id="KW-0067">ATP-binding</keyword>
<dbReference type="NCBIfam" id="TIGR00154">
    <property type="entry name" value="ispE"/>
    <property type="match status" value="1"/>
</dbReference>
<protein>
    <recommendedName>
        <fullName evidence="3 9">4-diphosphocytidyl-2-C-methyl-D-erythritol kinase</fullName>
        <shortName evidence="9">CMK</shortName>
        <ecNumber evidence="2 9">2.7.1.148</ecNumber>
    </recommendedName>
    <alternativeName>
        <fullName evidence="8 9">4-(cytidine-5'-diphospho)-2-C-methyl-D-erythritol kinase</fullName>
    </alternativeName>
</protein>
<dbReference type="InterPro" id="IPR014721">
    <property type="entry name" value="Ribsml_uS5_D2-typ_fold_subgr"/>
</dbReference>
<dbReference type="SUPFAM" id="SSF55060">
    <property type="entry name" value="GHMP Kinase, C-terminal domain"/>
    <property type="match status" value="1"/>
</dbReference>
<evidence type="ECO:0000256" key="2">
    <source>
        <dbReference type="ARBA" id="ARBA00012052"/>
    </source>
</evidence>
<dbReference type="EC" id="2.7.1.148" evidence="2 9"/>
<feature type="binding site" evidence="9">
    <location>
        <begin position="105"/>
        <end position="115"/>
    </location>
    <ligand>
        <name>ATP</name>
        <dbReference type="ChEBI" id="CHEBI:30616"/>
    </ligand>
</feature>
<evidence type="ECO:0000256" key="9">
    <source>
        <dbReference type="HAMAP-Rule" id="MF_00061"/>
    </source>
</evidence>
<keyword evidence="13" id="KW-1185">Reference proteome</keyword>
<feature type="domain" description="GHMP kinase C-terminal" evidence="11">
    <location>
        <begin position="217"/>
        <end position="291"/>
    </location>
</feature>
<comment type="catalytic activity">
    <reaction evidence="9">
        <text>4-CDP-2-C-methyl-D-erythritol + ATP = 4-CDP-2-C-methyl-D-erythritol 2-phosphate + ADP + H(+)</text>
        <dbReference type="Rhea" id="RHEA:18437"/>
        <dbReference type="ChEBI" id="CHEBI:15378"/>
        <dbReference type="ChEBI" id="CHEBI:30616"/>
        <dbReference type="ChEBI" id="CHEBI:57823"/>
        <dbReference type="ChEBI" id="CHEBI:57919"/>
        <dbReference type="ChEBI" id="CHEBI:456216"/>
        <dbReference type="EC" id="2.7.1.148"/>
    </reaction>
</comment>
<dbReference type="Gene3D" id="3.30.230.10">
    <property type="match status" value="1"/>
</dbReference>
<evidence type="ECO:0000256" key="5">
    <source>
        <dbReference type="ARBA" id="ARBA00022741"/>
    </source>
</evidence>
<dbReference type="Pfam" id="PF08544">
    <property type="entry name" value="GHMP_kinases_C"/>
    <property type="match status" value="1"/>
</dbReference>
<dbReference type="Proteomes" id="UP001501495">
    <property type="component" value="Unassembled WGS sequence"/>
</dbReference>
<evidence type="ECO:0000256" key="4">
    <source>
        <dbReference type="ARBA" id="ARBA00022679"/>
    </source>
</evidence>
<reference evidence="13" key="1">
    <citation type="journal article" date="2019" name="Int. J. Syst. Evol. Microbiol.">
        <title>The Global Catalogue of Microorganisms (GCM) 10K type strain sequencing project: providing services to taxonomists for standard genome sequencing and annotation.</title>
        <authorList>
            <consortium name="The Broad Institute Genomics Platform"/>
            <consortium name="The Broad Institute Genome Sequencing Center for Infectious Disease"/>
            <person name="Wu L."/>
            <person name="Ma J."/>
        </authorList>
    </citation>
    <scope>NUCLEOTIDE SEQUENCE [LARGE SCALE GENOMIC DNA]</scope>
    <source>
        <strain evidence="13">JCM 16703</strain>
    </source>
</reference>
<keyword evidence="4 9" id="KW-0808">Transferase</keyword>
<dbReference type="InterPro" id="IPR006204">
    <property type="entry name" value="GHMP_kinase_N_dom"/>
</dbReference>
<evidence type="ECO:0000256" key="3">
    <source>
        <dbReference type="ARBA" id="ARBA00017473"/>
    </source>
</evidence>
<dbReference type="PANTHER" id="PTHR43527">
    <property type="entry name" value="4-DIPHOSPHOCYTIDYL-2-C-METHYL-D-ERYTHRITOL KINASE, CHLOROPLASTIC"/>
    <property type="match status" value="1"/>
</dbReference>
<dbReference type="SUPFAM" id="SSF54211">
    <property type="entry name" value="Ribosomal protein S5 domain 2-like"/>
    <property type="match status" value="1"/>
</dbReference>
<comment type="function">
    <text evidence="9">Catalyzes the phosphorylation of the position 2 hydroxy group of 4-diphosphocytidyl-2C-methyl-D-erythritol.</text>
</comment>
<dbReference type="InterPro" id="IPR013750">
    <property type="entry name" value="GHMP_kinase_C_dom"/>
</dbReference>
<sequence length="313" mass="32640">MSQQEARSVTVRAPAKINLFLGVGPVRPDGYHPLATVYQAIALYDDVTVTDDERWSVQLTGESRIDLAEVPADDTNIAIRAGRLLVEHHGLGERAARIEIHKGIPVAGGLAGGSADAAATLVALDRLWDLQTPDDELLELAGRLGSDVPFALLGGTAAGTGRGELVEPVADTGSWWWLVVENDEGLSTPAVYAAFDRLAHEIGDGTVADPIIPPALLAALAEGDVAGLAASVGNHLTDPALLLRPDLAHTFEDAEAAGALVALLSGSGPTVLLLCESMAHAHIVHREMVDKGHTRVSAVPAPVSGVHVVTSPW</sequence>
<keyword evidence="6 9" id="KW-0418">Kinase</keyword>
<dbReference type="Gene3D" id="3.30.70.890">
    <property type="entry name" value="GHMP kinase, C-terminal domain"/>
    <property type="match status" value="1"/>
</dbReference>
<dbReference type="GO" id="GO:0016301">
    <property type="term" value="F:kinase activity"/>
    <property type="evidence" value="ECO:0007669"/>
    <property type="project" value="UniProtKB-KW"/>
</dbReference>
<accession>A0ABP7XIU7</accession>
<keyword evidence="9" id="KW-0414">Isoprene biosynthesis</keyword>
<evidence type="ECO:0000313" key="13">
    <source>
        <dbReference type="Proteomes" id="UP001501495"/>
    </source>
</evidence>
<dbReference type="EMBL" id="BAAAZH010000012">
    <property type="protein sequence ID" value="GAA4116851.1"/>
    <property type="molecule type" value="Genomic_DNA"/>
</dbReference>
<dbReference type="Pfam" id="PF00288">
    <property type="entry name" value="GHMP_kinases_N"/>
    <property type="match status" value="1"/>
</dbReference>
<evidence type="ECO:0000256" key="1">
    <source>
        <dbReference type="ARBA" id="ARBA00009684"/>
    </source>
</evidence>
<evidence type="ECO:0000259" key="10">
    <source>
        <dbReference type="Pfam" id="PF00288"/>
    </source>
</evidence>
<evidence type="ECO:0000256" key="6">
    <source>
        <dbReference type="ARBA" id="ARBA00022777"/>
    </source>
</evidence>
<evidence type="ECO:0000256" key="8">
    <source>
        <dbReference type="ARBA" id="ARBA00032554"/>
    </source>
</evidence>
<comment type="pathway">
    <text evidence="9">Isoprenoid biosynthesis; isopentenyl diphosphate biosynthesis via DXP pathway; isopentenyl diphosphate from 1-deoxy-D-xylulose 5-phosphate: step 3/6.</text>
</comment>
<dbReference type="PANTHER" id="PTHR43527:SF2">
    <property type="entry name" value="4-DIPHOSPHOCYTIDYL-2-C-METHYL-D-ERYTHRITOL KINASE, CHLOROPLASTIC"/>
    <property type="match status" value="1"/>
</dbReference>
<proteinExistence type="inferred from homology"/>
<comment type="caution">
    <text evidence="12">The sequence shown here is derived from an EMBL/GenBank/DDBJ whole genome shotgun (WGS) entry which is preliminary data.</text>
</comment>
<keyword evidence="5 9" id="KW-0547">Nucleotide-binding</keyword>
<evidence type="ECO:0000256" key="7">
    <source>
        <dbReference type="ARBA" id="ARBA00022840"/>
    </source>
</evidence>
<name>A0ABP7XIU7_9ACTN</name>
<evidence type="ECO:0000313" key="12">
    <source>
        <dbReference type="EMBL" id="GAA4116851.1"/>
    </source>
</evidence>
<feature type="active site" evidence="9">
    <location>
        <position position="16"/>
    </location>
</feature>
<organism evidence="12 13">
    <name type="scientific">Nocardioides fonticola</name>
    <dbReference type="NCBI Taxonomy" id="450363"/>
    <lineage>
        <taxon>Bacteria</taxon>
        <taxon>Bacillati</taxon>
        <taxon>Actinomycetota</taxon>
        <taxon>Actinomycetes</taxon>
        <taxon>Propionibacteriales</taxon>
        <taxon>Nocardioidaceae</taxon>
        <taxon>Nocardioides</taxon>
    </lineage>
</organism>
<feature type="domain" description="GHMP kinase N-terminal" evidence="10">
    <location>
        <begin position="76"/>
        <end position="155"/>
    </location>
</feature>
<comment type="similarity">
    <text evidence="1 9">Belongs to the GHMP kinase family. IspE subfamily.</text>
</comment>
<dbReference type="PIRSF" id="PIRSF010376">
    <property type="entry name" value="IspE"/>
    <property type="match status" value="1"/>
</dbReference>
<gene>
    <name evidence="9" type="primary">ispE</name>
    <name evidence="12" type="ORF">GCM10022215_16870</name>
</gene>